<dbReference type="Gene3D" id="3.60.15.10">
    <property type="entry name" value="Ribonuclease Z/Hydroxyacylglutathione hydrolase-like"/>
    <property type="match status" value="1"/>
</dbReference>
<dbReference type="SMART" id="SM00849">
    <property type="entry name" value="Lactamase_B"/>
    <property type="match status" value="1"/>
</dbReference>
<dbReference type="InterPro" id="IPR050662">
    <property type="entry name" value="Sec-metab_biosynth-thioest"/>
</dbReference>
<name>A0A1G5GFG8_9FIRM</name>
<dbReference type="SUPFAM" id="SSF56281">
    <property type="entry name" value="Metallo-hydrolase/oxidoreductase"/>
    <property type="match status" value="1"/>
</dbReference>
<evidence type="ECO:0000259" key="1">
    <source>
        <dbReference type="SMART" id="SM00849"/>
    </source>
</evidence>
<reference evidence="3" key="1">
    <citation type="submission" date="2016-10" db="EMBL/GenBank/DDBJ databases">
        <authorList>
            <person name="Varghese N."/>
            <person name="Submissions S."/>
        </authorList>
    </citation>
    <scope>NUCLEOTIDE SEQUENCE [LARGE SCALE GENOMIC DNA]</scope>
    <source>
        <strain evidence="3">XBD2006</strain>
    </source>
</reference>
<accession>A0A1G5GFG8</accession>
<dbReference type="RefSeq" id="WP_074463249.1">
    <property type="nucleotide sequence ID" value="NZ_FMUR01000020.1"/>
</dbReference>
<evidence type="ECO:0000313" key="3">
    <source>
        <dbReference type="Proteomes" id="UP000183047"/>
    </source>
</evidence>
<proteinExistence type="predicted"/>
<dbReference type="PANTHER" id="PTHR23131:SF0">
    <property type="entry name" value="ENDORIBONUCLEASE LACTB2"/>
    <property type="match status" value="1"/>
</dbReference>
<dbReference type="Pfam" id="PF00753">
    <property type="entry name" value="Lactamase_B"/>
    <property type="match status" value="1"/>
</dbReference>
<dbReference type="EMBL" id="FMUR01000020">
    <property type="protein sequence ID" value="SCY50097.1"/>
    <property type="molecule type" value="Genomic_DNA"/>
</dbReference>
<dbReference type="OrthoDB" id="367237at2"/>
<gene>
    <name evidence="2" type="ORF">SAMN02910451_02851</name>
</gene>
<dbReference type="InterPro" id="IPR001279">
    <property type="entry name" value="Metallo-B-lactamas"/>
</dbReference>
<keyword evidence="3" id="KW-1185">Reference proteome</keyword>
<dbReference type="PANTHER" id="PTHR23131">
    <property type="entry name" value="ENDORIBONUCLEASE LACTB2"/>
    <property type="match status" value="1"/>
</dbReference>
<sequence>MKKEIAVHELRYSNTNTYLIEGSRGMILFDTGWAGSFRAFCSAMGKLDIPVQKIDFILISHFHPDHMGIAQEIADKGPEIVVMDVQKDYVHAADSVFAKENNDAFISIDDDKVRYVRIEDSREFLGTIGIDGEIISTPGHSDDSISMWLDSGELFVGDLNPLYELELHKGTQIEKSWNRLLELKPRIVYYGHAKNVDLNSEVPSIKVTDLHKLVARIMKYIDKGVSLDRIQRKTGADETFIEDVTRMYLTHSNIDVQGILDRIEIKGR</sequence>
<feature type="domain" description="Metallo-beta-lactamase" evidence="1">
    <location>
        <begin position="14"/>
        <end position="192"/>
    </location>
</feature>
<dbReference type="InterPro" id="IPR036866">
    <property type="entry name" value="RibonucZ/Hydroxyglut_hydro"/>
</dbReference>
<organism evidence="2 3">
    <name type="scientific">Butyrivibrio hungatei</name>
    <dbReference type="NCBI Taxonomy" id="185008"/>
    <lineage>
        <taxon>Bacteria</taxon>
        <taxon>Bacillati</taxon>
        <taxon>Bacillota</taxon>
        <taxon>Clostridia</taxon>
        <taxon>Lachnospirales</taxon>
        <taxon>Lachnospiraceae</taxon>
        <taxon>Butyrivibrio</taxon>
    </lineage>
</organism>
<evidence type="ECO:0000313" key="2">
    <source>
        <dbReference type="EMBL" id="SCY50097.1"/>
    </source>
</evidence>
<protein>
    <submittedName>
        <fullName evidence="2">Glyoxylase, beta-lactamase superfamily II</fullName>
    </submittedName>
</protein>
<dbReference type="AlphaFoldDB" id="A0A1G5GFG8"/>
<dbReference type="Proteomes" id="UP000183047">
    <property type="component" value="Unassembled WGS sequence"/>
</dbReference>